<dbReference type="EMBL" id="JABWSX010000001">
    <property type="protein sequence ID" value="NVL07803.1"/>
    <property type="molecule type" value="Genomic_DNA"/>
</dbReference>
<comment type="caution">
    <text evidence="2">The sequence shown here is derived from an EMBL/GenBank/DDBJ whole genome shotgun (WGS) entry which is preliminary data.</text>
</comment>
<feature type="compositionally biased region" description="Basic and acidic residues" evidence="1">
    <location>
        <begin position="45"/>
        <end position="56"/>
    </location>
</feature>
<evidence type="ECO:0000256" key="1">
    <source>
        <dbReference type="SAM" id="MobiDB-lite"/>
    </source>
</evidence>
<reference evidence="2" key="1">
    <citation type="submission" date="2020-06" db="EMBL/GenBank/DDBJ databases">
        <title>Whole Genome Sequence of Bradyrhizobium sp. Strain 66S1MB.</title>
        <authorList>
            <person name="Bromfield E."/>
            <person name="Cloutier S."/>
        </authorList>
    </citation>
    <scope>NUCLEOTIDE SEQUENCE</scope>
    <source>
        <strain evidence="2">66S1MB</strain>
    </source>
</reference>
<accession>A0A973WTF3</accession>
<evidence type="ECO:0000313" key="2">
    <source>
        <dbReference type="EMBL" id="NVL07803.1"/>
    </source>
</evidence>
<feature type="region of interest" description="Disordered" evidence="1">
    <location>
        <begin position="45"/>
        <end position="72"/>
    </location>
</feature>
<protein>
    <submittedName>
        <fullName evidence="2">Uncharacterized protein</fullName>
    </submittedName>
</protein>
<feature type="region of interest" description="Disordered" evidence="1">
    <location>
        <begin position="1"/>
        <end position="27"/>
    </location>
</feature>
<gene>
    <name evidence="2" type="ORF">HU230_19050</name>
</gene>
<sequence length="173" mass="19652">MTDPRVPKKKRKTSPRGPSGIKKPNVAAAVRLRWQDPEYREKMRLVNERNKAERKLNPQKYTRTRVPDGMRKAEAQKKWAKAEQLAERFIKMLEDEGDIPAVTVPGSDEEMATRALREAFTLAVAPGDQKIQTANIRTVLEWTRAKPESKSKVTVEKAEDWLAAAQADMARGD</sequence>
<organism evidence="2">
    <name type="scientific">Bradyrhizobium quebecense</name>
    <dbReference type="NCBI Taxonomy" id="2748629"/>
    <lineage>
        <taxon>Bacteria</taxon>
        <taxon>Pseudomonadati</taxon>
        <taxon>Pseudomonadota</taxon>
        <taxon>Alphaproteobacteria</taxon>
        <taxon>Hyphomicrobiales</taxon>
        <taxon>Nitrobacteraceae</taxon>
        <taxon>Bradyrhizobium</taxon>
    </lineage>
</organism>
<dbReference type="RefSeq" id="WP_176531420.1">
    <property type="nucleotide sequence ID" value="NZ_CP088022.1"/>
</dbReference>
<dbReference type="AlphaFoldDB" id="A0A973WTF3"/>
<name>A0A973WTF3_9BRAD</name>
<proteinExistence type="predicted"/>